<dbReference type="GO" id="GO:0007165">
    <property type="term" value="P:signal transduction"/>
    <property type="evidence" value="ECO:0007669"/>
    <property type="project" value="InterPro"/>
</dbReference>
<evidence type="ECO:0000256" key="1">
    <source>
        <dbReference type="SAM" id="Phobius"/>
    </source>
</evidence>
<dbReference type="Pfam" id="PF00990">
    <property type="entry name" value="GGDEF"/>
    <property type="match status" value="1"/>
</dbReference>
<dbReference type="CDD" id="cd01949">
    <property type="entry name" value="GGDEF"/>
    <property type="match status" value="1"/>
</dbReference>
<keyword evidence="1" id="KW-0812">Transmembrane</keyword>
<dbReference type="InterPro" id="IPR035919">
    <property type="entry name" value="EAL_sf"/>
</dbReference>
<sequence>MLTLVVLVTLYTVQSATYKHSTGQLMSYAQTSASVVQDKIENRSISLRDALNTLSKDFSFKQLIATSEDDTASLLSALENFQARAGADIAWVQDKDGRNIVSSPVLPSQDLNIDAANFLPDGIHWHSVEGTVYLVRSMPVKFVESSRNINAWVFMGIKAENLFNERLISLTEMNMSLIFIGAENRLVATTHAAEEAEFLVQQTILVNGELNQFSDELSQWIYIASELGRWRDMPMELVLSTVEDKAYLSYNSLLGQLIFILVIAAVMALVAAALLSNGITRPVTRLVDVANKIRQGKYVEEFPKASTNEVESLSGAIHSMQEGIKKREEEIQYLAYYDSLTHLPNRNQFKNHLAENIAAHPDRQLAVLMMDLDRFKEINDTIGHEAGDQLLKEIANRLKAFAYDGVFIAHIGGDEFAIVVEDITGRDPKAVAENFSGLFDRPFVIEQLSLDVDISMGIATYPQDAQSSEGLLQCADIALYSCKGKHFPYAIYQDSLNKYSVQRLSLMSELRGALAEGQLQLFYQPKLAISERKITTVECLIRWIHPVHGFIPPDEFIPLAEQTGAIRDVTHWGLRVAFKQYKQWQELGYDIGMAVNISAIDLVDMQLPTYVAELMSEFDVDNTMLTLEVTESAVMSDPESALKALNTLRRMGITLSIDDFGTGYSSMAQLKKMPVDELKIDKAFVLDLAKSEDDKIMVRTLMSLAQNLGLKTVAEGVEDGETLKFLQEVGCTKAQGFYMSRPLPADKFNDWLKDFNADDFYLDSSK</sequence>
<dbReference type="InterPro" id="IPR001633">
    <property type="entry name" value="EAL_dom"/>
</dbReference>
<dbReference type="PROSITE" id="PS50883">
    <property type="entry name" value="EAL"/>
    <property type="match status" value="1"/>
</dbReference>
<dbReference type="SMART" id="SM00304">
    <property type="entry name" value="HAMP"/>
    <property type="match status" value="1"/>
</dbReference>
<protein>
    <submittedName>
        <fullName evidence="5">Phosphodiesterase</fullName>
    </submittedName>
</protein>
<dbReference type="NCBIfam" id="TIGR00254">
    <property type="entry name" value="GGDEF"/>
    <property type="match status" value="1"/>
</dbReference>
<feature type="domain" description="GGDEF" evidence="4">
    <location>
        <begin position="363"/>
        <end position="493"/>
    </location>
</feature>
<dbReference type="Gene3D" id="3.20.20.450">
    <property type="entry name" value="EAL domain"/>
    <property type="match status" value="1"/>
</dbReference>
<evidence type="ECO:0000259" key="2">
    <source>
        <dbReference type="PROSITE" id="PS50883"/>
    </source>
</evidence>
<dbReference type="PANTHER" id="PTHR44757:SF2">
    <property type="entry name" value="BIOFILM ARCHITECTURE MAINTENANCE PROTEIN MBAA"/>
    <property type="match status" value="1"/>
</dbReference>
<dbReference type="CDD" id="cd01948">
    <property type="entry name" value="EAL"/>
    <property type="match status" value="1"/>
</dbReference>
<evidence type="ECO:0000313" key="6">
    <source>
        <dbReference type="Proteomes" id="UP001333710"/>
    </source>
</evidence>
<dbReference type="SUPFAM" id="SSF55073">
    <property type="entry name" value="Nucleotide cyclase"/>
    <property type="match status" value="1"/>
</dbReference>
<dbReference type="InterPro" id="IPR029787">
    <property type="entry name" value="Nucleotide_cyclase"/>
</dbReference>
<dbReference type="InterPro" id="IPR003660">
    <property type="entry name" value="HAMP_dom"/>
</dbReference>
<dbReference type="KEGG" id="pmaw:MACH26_13450"/>
<keyword evidence="1" id="KW-0472">Membrane</keyword>
<dbReference type="Proteomes" id="UP001333710">
    <property type="component" value="Chromosome"/>
</dbReference>
<feature type="domain" description="HAMP" evidence="3">
    <location>
        <begin position="277"/>
        <end position="329"/>
    </location>
</feature>
<dbReference type="SMART" id="SM00267">
    <property type="entry name" value="GGDEF"/>
    <property type="match status" value="1"/>
</dbReference>
<dbReference type="InterPro" id="IPR052155">
    <property type="entry name" value="Biofilm_reg_signaling"/>
</dbReference>
<evidence type="ECO:0000259" key="4">
    <source>
        <dbReference type="PROSITE" id="PS50887"/>
    </source>
</evidence>
<gene>
    <name evidence="5" type="ORF">MACH26_13450</name>
</gene>
<dbReference type="Pfam" id="PF00672">
    <property type="entry name" value="HAMP"/>
    <property type="match status" value="1"/>
</dbReference>
<dbReference type="InterPro" id="IPR000160">
    <property type="entry name" value="GGDEF_dom"/>
</dbReference>
<evidence type="ECO:0000313" key="5">
    <source>
        <dbReference type="EMBL" id="BDX05824.1"/>
    </source>
</evidence>
<keyword evidence="6" id="KW-1185">Reference proteome</keyword>
<dbReference type="AlphaFoldDB" id="A0AA48KRV6"/>
<organism evidence="5 6">
    <name type="scientific">Planctobacterium marinum</name>
    <dbReference type="NCBI Taxonomy" id="1631968"/>
    <lineage>
        <taxon>Bacteria</taxon>
        <taxon>Pseudomonadati</taxon>
        <taxon>Pseudomonadota</taxon>
        <taxon>Gammaproteobacteria</taxon>
        <taxon>Alteromonadales</taxon>
        <taxon>Alteromonadaceae</taxon>
        <taxon>Planctobacterium</taxon>
    </lineage>
</organism>
<dbReference type="GO" id="GO:0016020">
    <property type="term" value="C:membrane"/>
    <property type="evidence" value="ECO:0007669"/>
    <property type="project" value="InterPro"/>
</dbReference>
<dbReference type="InterPro" id="IPR043128">
    <property type="entry name" value="Rev_trsase/Diguanyl_cyclase"/>
</dbReference>
<dbReference type="Gene3D" id="3.30.70.270">
    <property type="match status" value="1"/>
</dbReference>
<feature type="domain" description="EAL" evidence="2">
    <location>
        <begin position="503"/>
        <end position="756"/>
    </location>
</feature>
<proteinExistence type="predicted"/>
<dbReference type="Gene3D" id="6.10.340.10">
    <property type="match status" value="1"/>
</dbReference>
<dbReference type="SUPFAM" id="SSF158472">
    <property type="entry name" value="HAMP domain-like"/>
    <property type="match status" value="1"/>
</dbReference>
<accession>A0AA48KRV6</accession>
<dbReference type="PROSITE" id="PS50885">
    <property type="entry name" value="HAMP"/>
    <property type="match status" value="1"/>
</dbReference>
<dbReference type="EMBL" id="AP027272">
    <property type="protein sequence ID" value="BDX05824.1"/>
    <property type="molecule type" value="Genomic_DNA"/>
</dbReference>
<dbReference type="Pfam" id="PF00563">
    <property type="entry name" value="EAL"/>
    <property type="match status" value="1"/>
</dbReference>
<name>A0AA48KRV6_9ALTE</name>
<dbReference type="PANTHER" id="PTHR44757">
    <property type="entry name" value="DIGUANYLATE CYCLASE DGCP"/>
    <property type="match status" value="1"/>
</dbReference>
<feature type="transmembrane region" description="Helical" evidence="1">
    <location>
        <begin position="253"/>
        <end position="275"/>
    </location>
</feature>
<keyword evidence="1" id="KW-1133">Transmembrane helix</keyword>
<dbReference type="SUPFAM" id="SSF141868">
    <property type="entry name" value="EAL domain-like"/>
    <property type="match status" value="1"/>
</dbReference>
<reference evidence="5" key="1">
    <citation type="submission" date="2023-01" db="EMBL/GenBank/DDBJ databases">
        <title>Complete genome sequence of Planctobacterium marinum strain Dej080120_11.</title>
        <authorList>
            <person name="Ueki S."/>
            <person name="Maruyama F."/>
        </authorList>
    </citation>
    <scope>NUCLEOTIDE SEQUENCE</scope>
    <source>
        <strain evidence="5">Dej080120_11</strain>
    </source>
</reference>
<dbReference type="PROSITE" id="PS50887">
    <property type="entry name" value="GGDEF"/>
    <property type="match status" value="1"/>
</dbReference>
<dbReference type="SMART" id="SM00052">
    <property type="entry name" value="EAL"/>
    <property type="match status" value="1"/>
</dbReference>
<evidence type="ECO:0000259" key="3">
    <source>
        <dbReference type="PROSITE" id="PS50885"/>
    </source>
</evidence>